<proteinExistence type="inferred from homology"/>
<evidence type="ECO:0000259" key="7">
    <source>
        <dbReference type="Pfam" id="PF07687"/>
    </source>
</evidence>
<dbReference type="RefSeq" id="WP_268045628.1">
    <property type="nucleotide sequence ID" value="NZ_CP104064.1"/>
</dbReference>
<evidence type="ECO:0000313" key="9">
    <source>
        <dbReference type="Proteomes" id="UP001164803"/>
    </source>
</evidence>
<dbReference type="CDD" id="cd03884">
    <property type="entry name" value="M20_bAS"/>
    <property type="match status" value="1"/>
</dbReference>
<dbReference type="EMBL" id="CP104064">
    <property type="protein sequence ID" value="WAH38079.1"/>
    <property type="molecule type" value="Genomic_DNA"/>
</dbReference>
<dbReference type="PANTHER" id="PTHR32494:SF19">
    <property type="entry name" value="ALLANTOATE DEIMINASE-RELATED"/>
    <property type="match status" value="1"/>
</dbReference>
<dbReference type="Proteomes" id="UP001164803">
    <property type="component" value="Chromosome"/>
</dbReference>
<dbReference type="SUPFAM" id="SSF55031">
    <property type="entry name" value="Bacterial exopeptidase dimerisation domain"/>
    <property type="match status" value="1"/>
</dbReference>
<dbReference type="SUPFAM" id="SSF53187">
    <property type="entry name" value="Zn-dependent exopeptidases"/>
    <property type="match status" value="1"/>
</dbReference>
<evidence type="ECO:0000256" key="6">
    <source>
        <dbReference type="ARBA" id="ARBA00023211"/>
    </source>
</evidence>
<dbReference type="InterPro" id="IPR036264">
    <property type="entry name" value="Bact_exopeptidase_dim_dom"/>
</dbReference>
<dbReference type="PANTHER" id="PTHR32494">
    <property type="entry name" value="ALLANTOATE DEIMINASE-RELATED"/>
    <property type="match status" value="1"/>
</dbReference>
<evidence type="ECO:0000256" key="2">
    <source>
        <dbReference type="ARBA" id="ARBA00006153"/>
    </source>
</evidence>
<comment type="similarity">
    <text evidence="2">Belongs to the peptidase M20 family.</text>
</comment>
<evidence type="ECO:0000256" key="5">
    <source>
        <dbReference type="ARBA" id="ARBA00022801"/>
    </source>
</evidence>
<dbReference type="Pfam" id="PF07687">
    <property type="entry name" value="M20_dimer"/>
    <property type="match status" value="1"/>
</dbReference>
<accession>A0ABY6Z5N8</accession>
<reference evidence="8" key="1">
    <citation type="submission" date="2022-08" db="EMBL/GenBank/DDBJ databases">
        <title>Alicyclobacillus dauci DSM2870, complete genome.</title>
        <authorList>
            <person name="Wang Q."/>
            <person name="Cai R."/>
            <person name="Wang Z."/>
        </authorList>
    </citation>
    <scope>NUCLEOTIDE SEQUENCE</scope>
    <source>
        <strain evidence="8">DSM 28700</strain>
    </source>
</reference>
<dbReference type="Pfam" id="PF01546">
    <property type="entry name" value="Peptidase_M20"/>
    <property type="match status" value="1"/>
</dbReference>
<name>A0ABY6Z5N8_9BACL</name>
<dbReference type="InterPro" id="IPR002933">
    <property type="entry name" value="Peptidase_M20"/>
</dbReference>
<feature type="domain" description="Peptidase M20 dimerisation" evidence="7">
    <location>
        <begin position="211"/>
        <end position="308"/>
    </location>
</feature>
<dbReference type="Gene3D" id="3.40.630.10">
    <property type="entry name" value="Zn peptidases"/>
    <property type="match status" value="1"/>
</dbReference>
<keyword evidence="5 8" id="KW-0378">Hydrolase</keyword>
<dbReference type="Gene3D" id="3.30.70.360">
    <property type="match status" value="1"/>
</dbReference>
<keyword evidence="6" id="KW-0464">Manganese</keyword>
<evidence type="ECO:0000256" key="1">
    <source>
        <dbReference type="ARBA" id="ARBA00001936"/>
    </source>
</evidence>
<dbReference type="InterPro" id="IPR011650">
    <property type="entry name" value="Peptidase_M20_dimer"/>
</dbReference>
<dbReference type="InterPro" id="IPR010158">
    <property type="entry name" value="Amidase_Cbmase"/>
</dbReference>
<evidence type="ECO:0000256" key="3">
    <source>
        <dbReference type="ARBA" id="ARBA00011738"/>
    </source>
</evidence>
<dbReference type="NCBIfam" id="TIGR01879">
    <property type="entry name" value="hydantase"/>
    <property type="match status" value="1"/>
</dbReference>
<dbReference type="GO" id="GO:0016787">
    <property type="term" value="F:hydrolase activity"/>
    <property type="evidence" value="ECO:0007669"/>
    <property type="project" value="UniProtKB-KW"/>
</dbReference>
<keyword evidence="4" id="KW-0479">Metal-binding</keyword>
<dbReference type="NCBIfam" id="NF006771">
    <property type="entry name" value="PRK09290.1-5"/>
    <property type="match status" value="1"/>
</dbReference>
<evidence type="ECO:0000256" key="4">
    <source>
        <dbReference type="ARBA" id="ARBA00022723"/>
    </source>
</evidence>
<organism evidence="8 9">
    <name type="scientific">Alicyclobacillus dauci</name>
    <dbReference type="NCBI Taxonomy" id="1475485"/>
    <lineage>
        <taxon>Bacteria</taxon>
        <taxon>Bacillati</taxon>
        <taxon>Bacillota</taxon>
        <taxon>Bacilli</taxon>
        <taxon>Bacillales</taxon>
        <taxon>Alicyclobacillaceae</taxon>
        <taxon>Alicyclobacillus</taxon>
    </lineage>
</organism>
<gene>
    <name evidence="8" type="ORF">NZD86_06210</name>
</gene>
<sequence length="410" mass="43701">MTNQDRLWSRLLELGQIGVQPTGGITRLSFSKEERQAKDLVASYMQEAGMVVHEDAVGNLIGRKEGKDPSAPIVLTGSHVDSVYSGGNFDGPLGVLSAVEAVQTMTESGTVTQRPIEVVAFTDEEGARFRFGMIGSRGIAGTLTVSELDAKDAEGVTIAEAMHRVGLDPTKISEAARPTGSVHAYIEVHIEQGKILESADLSVGVVSGIAGPLWLKFTVSGQAGHAGTSPMNMRRDALAGAVAIMQVIEEETKRRTHTVGTVGQLTVQPGGVNIIPGVVEFTLDLRDVDLDTRNEVESIIRRRATEICSERSLGLVVEELQNIPPVVCSAAIHQATFEACEEAGFKTMELVSGAGHDGMQLQALCPVGMIFVRSQDGISHHPDEWSSPEDCAAGAEVLYHTLLKLASETP</sequence>
<comment type="cofactor">
    <cofactor evidence="1">
        <name>Mn(2+)</name>
        <dbReference type="ChEBI" id="CHEBI:29035"/>
    </cofactor>
</comment>
<keyword evidence="9" id="KW-1185">Reference proteome</keyword>
<dbReference type="PIRSF" id="PIRSF001235">
    <property type="entry name" value="Amidase_carbamoylase"/>
    <property type="match status" value="1"/>
</dbReference>
<protein>
    <submittedName>
        <fullName evidence="8">Zn-dependent hydrolase</fullName>
    </submittedName>
</protein>
<comment type="subunit">
    <text evidence="3">Homodimer.</text>
</comment>
<evidence type="ECO:0000313" key="8">
    <source>
        <dbReference type="EMBL" id="WAH38079.1"/>
    </source>
</evidence>